<comment type="caution">
    <text evidence="4">The sequence shown here is derived from an EMBL/GenBank/DDBJ whole genome shotgun (WGS) entry which is preliminary data.</text>
</comment>
<evidence type="ECO:0000256" key="2">
    <source>
        <dbReference type="SAM" id="SignalP"/>
    </source>
</evidence>
<dbReference type="Gene3D" id="1.10.287.2250">
    <property type="match status" value="1"/>
</dbReference>
<accession>A0A9D4V5H5</accession>
<dbReference type="InterPro" id="IPR013201">
    <property type="entry name" value="Prot_inhib_I29"/>
</dbReference>
<dbReference type="Proteomes" id="UP000886520">
    <property type="component" value="Chromosome 5"/>
</dbReference>
<dbReference type="GO" id="GO:0008234">
    <property type="term" value="F:cysteine-type peptidase activity"/>
    <property type="evidence" value="ECO:0007669"/>
    <property type="project" value="InterPro"/>
</dbReference>
<organism evidence="4 5">
    <name type="scientific">Adiantum capillus-veneris</name>
    <name type="common">Maidenhair fern</name>
    <dbReference type="NCBI Taxonomy" id="13818"/>
    <lineage>
        <taxon>Eukaryota</taxon>
        <taxon>Viridiplantae</taxon>
        <taxon>Streptophyta</taxon>
        <taxon>Embryophyta</taxon>
        <taxon>Tracheophyta</taxon>
        <taxon>Polypodiopsida</taxon>
        <taxon>Polypodiidae</taxon>
        <taxon>Polypodiales</taxon>
        <taxon>Pteridineae</taxon>
        <taxon>Pteridaceae</taxon>
        <taxon>Vittarioideae</taxon>
        <taxon>Adiantum</taxon>
    </lineage>
</organism>
<protein>
    <recommendedName>
        <fullName evidence="3">Cathepsin propeptide inhibitor domain-containing protein</fullName>
    </recommendedName>
</protein>
<feature type="signal peptide" evidence="2">
    <location>
        <begin position="1"/>
        <end position="21"/>
    </location>
</feature>
<keyword evidence="5" id="KW-1185">Reference proteome</keyword>
<evidence type="ECO:0000313" key="4">
    <source>
        <dbReference type="EMBL" id="KAI5079772.1"/>
    </source>
</evidence>
<sequence>MAVSVLLALVGFAVLALSAYAASPSTQHLTYTPHHLLSESKLWSLFEAWNTKHGKHYGSSHAHEKQHRFQIFRDNLMLLDAHNHNDNPSFMLGLNRFADLTHEEFMQSRRLGLKHAYPKMGFIRRLSPAARRHSKAGRQPDNGDMTQVPDSVDWRALGAVTEVKDQGMCGEKSIFALKHLALLQSGSKEPY</sequence>
<gene>
    <name evidence="4" type="ORF">GOP47_0005251</name>
</gene>
<proteinExistence type="predicted"/>
<reference evidence="4 5" key="1">
    <citation type="submission" date="2021-01" db="EMBL/GenBank/DDBJ databases">
        <title>Adiantum capillus-veneris genome.</title>
        <authorList>
            <person name="Fang Y."/>
            <person name="Liao Q."/>
        </authorList>
    </citation>
    <scope>NUCLEOTIDE SEQUENCE [LARGE SCALE GENOMIC DNA]</scope>
    <source>
        <strain evidence="4">H3</strain>
        <tissue evidence="4">Leaf</tissue>
    </source>
</reference>
<dbReference type="InterPro" id="IPR013128">
    <property type="entry name" value="Peptidase_C1A"/>
</dbReference>
<feature type="region of interest" description="Disordered" evidence="1">
    <location>
        <begin position="129"/>
        <end position="149"/>
    </location>
</feature>
<dbReference type="SUPFAM" id="SSF54001">
    <property type="entry name" value="Cysteine proteinases"/>
    <property type="match status" value="1"/>
</dbReference>
<evidence type="ECO:0000259" key="3">
    <source>
        <dbReference type="SMART" id="SM00848"/>
    </source>
</evidence>
<dbReference type="EMBL" id="JABFUD020000005">
    <property type="protein sequence ID" value="KAI5079772.1"/>
    <property type="molecule type" value="Genomic_DNA"/>
</dbReference>
<dbReference type="OrthoDB" id="10253408at2759"/>
<dbReference type="SMART" id="SM00848">
    <property type="entry name" value="Inhibitor_I29"/>
    <property type="match status" value="1"/>
</dbReference>
<dbReference type="PANTHER" id="PTHR12411">
    <property type="entry name" value="CYSTEINE PROTEASE FAMILY C1-RELATED"/>
    <property type="match status" value="1"/>
</dbReference>
<name>A0A9D4V5H5_ADICA</name>
<dbReference type="Gene3D" id="3.90.70.10">
    <property type="entry name" value="Cysteine proteinases"/>
    <property type="match status" value="1"/>
</dbReference>
<keyword evidence="2" id="KW-0732">Signal</keyword>
<dbReference type="Pfam" id="PF08246">
    <property type="entry name" value="Inhibitor_I29"/>
    <property type="match status" value="1"/>
</dbReference>
<dbReference type="AlphaFoldDB" id="A0A9D4V5H5"/>
<feature type="domain" description="Cathepsin propeptide inhibitor" evidence="3">
    <location>
        <begin position="46"/>
        <end position="105"/>
    </location>
</feature>
<evidence type="ECO:0000256" key="1">
    <source>
        <dbReference type="SAM" id="MobiDB-lite"/>
    </source>
</evidence>
<dbReference type="InterPro" id="IPR038765">
    <property type="entry name" value="Papain-like_cys_pep_sf"/>
</dbReference>
<feature type="chain" id="PRO_5038582537" description="Cathepsin propeptide inhibitor domain-containing protein" evidence="2">
    <location>
        <begin position="22"/>
        <end position="191"/>
    </location>
</feature>
<evidence type="ECO:0000313" key="5">
    <source>
        <dbReference type="Proteomes" id="UP000886520"/>
    </source>
</evidence>